<evidence type="ECO:0000313" key="3">
    <source>
        <dbReference type="Proteomes" id="UP000316167"/>
    </source>
</evidence>
<accession>A0A562SDM8</accession>
<protein>
    <submittedName>
        <fullName evidence="2">Uncharacterized protein</fullName>
    </submittedName>
</protein>
<dbReference type="AlphaFoldDB" id="A0A562SDM8"/>
<feature type="signal peptide" evidence="1">
    <location>
        <begin position="1"/>
        <end position="19"/>
    </location>
</feature>
<evidence type="ECO:0000256" key="1">
    <source>
        <dbReference type="SAM" id="SignalP"/>
    </source>
</evidence>
<dbReference type="Proteomes" id="UP000316167">
    <property type="component" value="Unassembled WGS sequence"/>
</dbReference>
<keyword evidence="1" id="KW-0732">Signal</keyword>
<feature type="chain" id="PRO_5022125137" evidence="1">
    <location>
        <begin position="20"/>
        <end position="112"/>
    </location>
</feature>
<organism evidence="2 3">
    <name type="scientific">Lacibacter cauensis</name>
    <dbReference type="NCBI Taxonomy" id="510947"/>
    <lineage>
        <taxon>Bacteria</taxon>
        <taxon>Pseudomonadati</taxon>
        <taxon>Bacteroidota</taxon>
        <taxon>Chitinophagia</taxon>
        <taxon>Chitinophagales</taxon>
        <taxon>Chitinophagaceae</taxon>
        <taxon>Lacibacter</taxon>
    </lineage>
</organism>
<name>A0A562SDM8_9BACT</name>
<gene>
    <name evidence="2" type="ORF">IQ13_3799</name>
</gene>
<comment type="caution">
    <text evidence="2">The sequence shown here is derived from an EMBL/GenBank/DDBJ whole genome shotgun (WGS) entry which is preliminary data.</text>
</comment>
<reference evidence="2 3" key="1">
    <citation type="journal article" date="2015" name="Stand. Genomic Sci.">
        <title>Genomic Encyclopedia of Bacterial and Archaeal Type Strains, Phase III: the genomes of soil and plant-associated and newly described type strains.</title>
        <authorList>
            <person name="Whitman W.B."/>
            <person name="Woyke T."/>
            <person name="Klenk H.P."/>
            <person name="Zhou Y."/>
            <person name="Lilburn T.G."/>
            <person name="Beck B.J."/>
            <person name="De Vos P."/>
            <person name="Vandamme P."/>
            <person name="Eisen J.A."/>
            <person name="Garrity G."/>
            <person name="Hugenholtz P."/>
            <person name="Kyrpides N.C."/>
        </authorList>
    </citation>
    <scope>NUCLEOTIDE SEQUENCE [LARGE SCALE GENOMIC DNA]</scope>
    <source>
        <strain evidence="2 3">CGMCC 1.7271</strain>
    </source>
</reference>
<dbReference type="EMBL" id="VLLE01000006">
    <property type="protein sequence ID" value="TWI79395.1"/>
    <property type="molecule type" value="Genomic_DNA"/>
</dbReference>
<keyword evidence="3" id="KW-1185">Reference proteome</keyword>
<sequence length="112" mass="12246">MKKILLPCFLICAAAGTKAQTAPVLVTDTTQLMQQQLLLLNRVISKKNNATVYALPQDGMPCLVPDSSAWTLMPNVKPDNVTTGVIPNPYKPKTFPRTLMLPPAKTSPQKEK</sequence>
<proteinExistence type="predicted"/>
<dbReference type="OrthoDB" id="681128at2"/>
<dbReference type="RefSeq" id="WP_144888160.1">
    <property type="nucleotide sequence ID" value="NZ_VLLE01000006.1"/>
</dbReference>
<evidence type="ECO:0000313" key="2">
    <source>
        <dbReference type="EMBL" id="TWI79395.1"/>
    </source>
</evidence>